<feature type="transmembrane region" description="Helical" evidence="1">
    <location>
        <begin position="44"/>
        <end position="65"/>
    </location>
</feature>
<dbReference type="EMBL" id="JACRSY010000025">
    <property type="protein sequence ID" value="MBC8580674.1"/>
    <property type="molecule type" value="Genomic_DNA"/>
</dbReference>
<feature type="transmembrane region" description="Helical" evidence="1">
    <location>
        <begin position="77"/>
        <end position="105"/>
    </location>
</feature>
<dbReference type="GO" id="GO:0005886">
    <property type="term" value="C:plasma membrane"/>
    <property type="evidence" value="ECO:0007669"/>
    <property type="project" value="InterPro"/>
</dbReference>
<dbReference type="NCBIfam" id="TIGR02357">
    <property type="entry name" value="ECF_ThiT_YuaJ"/>
    <property type="match status" value="1"/>
</dbReference>
<evidence type="ECO:0000313" key="3">
    <source>
        <dbReference type="Proteomes" id="UP000655830"/>
    </source>
</evidence>
<reference evidence="2" key="1">
    <citation type="submission" date="2020-08" db="EMBL/GenBank/DDBJ databases">
        <title>Genome public.</title>
        <authorList>
            <person name="Liu C."/>
            <person name="Sun Q."/>
        </authorList>
    </citation>
    <scope>NUCLEOTIDE SEQUENCE</scope>
    <source>
        <strain evidence="2">NSJ-12</strain>
    </source>
</reference>
<dbReference type="AlphaFoldDB" id="A0A926IF57"/>
<dbReference type="GO" id="GO:0015234">
    <property type="term" value="F:thiamine transmembrane transporter activity"/>
    <property type="evidence" value="ECO:0007669"/>
    <property type="project" value="InterPro"/>
</dbReference>
<feature type="transmembrane region" description="Helical" evidence="1">
    <location>
        <begin position="12"/>
        <end position="32"/>
    </location>
</feature>
<sequence length="222" mass="24225">MNEFLASLSETPMMVWVSLGVFVILLIAAVIIKSQKVKATTPKLTSKTLAFGGMCVALSFILSYIKLFEMPQGGSITLVSMLPVILFAFVCGPTAGIIAGLAYGFLQFFQGAYAANWISILLDYPLAFAWLGFAGILPKAIKSLELRFSLGILIAILGRFCMHLLSGAIFFGEYAPEGMNPWIYSAIYNAGFLSVEFLITLIIGIIILKTSIYKYLKITFAN</sequence>
<protein>
    <submittedName>
        <fullName evidence="2">Energy-coupled thiamine transporter ThiT</fullName>
    </submittedName>
</protein>
<proteinExistence type="predicted"/>
<feature type="transmembrane region" description="Helical" evidence="1">
    <location>
        <begin position="117"/>
        <end position="138"/>
    </location>
</feature>
<gene>
    <name evidence="2" type="primary">thiT</name>
    <name evidence="2" type="ORF">H8718_14220</name>
</gene>
<keyword evidence="1" id="KW-1133">Transmembrane helix</keyword>
<name>A0A926IF57_9FIRM</name>
<keyword evidence="1" id="KW-0812">Transmembrane</keyword>
<dbReference type="Pfam" id="PF09515">
    <property type="entry name" value="Thia_YuaJ"/>
    <property type="match status" value="1"/>
</dbReference>
<feature type="transmembrane region" description="Helical" evidence="1">
    <location>
        <begin position="183"/>
        <end position="208"/>
    </location>
</feature>
<dbReference type="InterPro" id="IPR012651">
    <property type="entry name" value="Thia_Transptr_ThiT"/>
</dbReference>
<evidence type="ECO:0000313" key="2">
    <source>
        <dbReference type="EMBL" id="MBC8580674.1"/>
    </source>
</evidence>
<keyword evidence="3" id="KW-1185">Reference proteome</keyword>
<keyword evidence="1" id="KW-0472">Membrane</keyword>
<organism evidence="2 3">
    <name type="scientific">Zhenhengia yiwuensis</name>
    <dbReference type="NCBI Taxonomy" id="2763666"/>
    <lineage>
        <taxon>Bacteria</taxon>
        <taxon>Bacillati</taxon>
        <taxon>Bacillota</taxon>
        <taxon>Clostridia</taxon>
        <taxon>Lachnospirales</taxon>
        <taxon>Lachnospiraceae</taxon>
        <taxon>Zhenhengia</taxon>
    </lineage>
</organism>
<dbReference type="Proteomes" id="UP000655830">
    <property type="component" value="Unassembled WGS sequence"/>
</dbReference>
<feature type="transmembrane region" description="Helical" evidence="1">
    <location>
        <begin position="150"/>
        <end position="171"/>
    </location>
</feature>
<dbReference type="RefSeq" id="WP_249333395.1">
    <property type="nucleotide sequence ID" value="NZ_JACRSY010000025.1"/>
</dbReference>
<evidence type="ECO:0000256" key="1">
    <source>
        <dbReference type="SAM" id="Phobius"/>
    </source>
</evidence>
<dbReference type="Gene3D" id="1.10.1760.20">
    <property type="match status" value="1"/>
</dbReference>
<accession>A0A926IF57</accession>
<comment type="caution">
    <text evidence="2">The sequence shown here is derived from an EMBL/GenBank/DDBJ whole genome shotgun (WGS) entry which is preliminary data.</text>
</comment>